<sequence>MEQWDNPRRWWALAALVLAALTIGFDITILNVALPTIAGELSVGTDALQWIVNAYVVVLAGLMLTCGALGDKYGRKLLLVVGLVLFAAASALAAWGDSAGVVIAARAGMGVGGAIILPVAFAVVAALFGPDDRSRAVSLLVVGTGAGIPLGPLIGGYLLEHFWWGSIFLINIPMAAIALLAIVFLMPETRDPAPRRLDLPGALLSTAGLAILVYGIIEAPDRGWGDGLVLGTLALAALLLCAFTAWELRTEQPMIDLRWFARRQFLWASLAGMLVSFTLLGMLFVLPQYLQDVAGHDAFATGLRLLPMIGGLVIGAPLGERLAVGGYRVPVGVGLLLSGVGLAVGATTGTDTSYGFVVVWLAAVGMGIGMALSPAMDAVLDDLPAERSGAGTAITMTLRQIGGALGVALLGSLLAQGYANDIDTDGLPEAAADAADDSVAGGLAVAERLDLPALAASARDAYMSGMTMVLIATGAVAILSAVLTTALLPGRPSTASKEEGVADAEHTAQA</sequence>
<dbReference type="Gene3D" id="1.20.1250.20">
    <property type="entry name" value="MFS general substrate transporter like domains"/>
    <property type="match status" value="1"/>
</dbReference>
<protein>
    <submittedName>
        <fullName evidence="10">MFS transporter</fullName>
    </submittedName>
</protein>
<feature type="transmembrane region" description="Helical" evidence="8">
    <location>
        <begin position="163"/>
        <end position="185"/>
    </location>
</feature>
<evidence type="ECO:0000313" key="11">
    <source>
        <dbReference type="Proteomes" id="UP000311713"/>
    </source>
</evidence>
<gene>
    <name evidence="10" type="ORF">FH715_27890</name>
</gene>
<dbReference type="PANTHER" id="PTHR42718">
    <property type="entry name" value="MAJOR FACILITATOR SUPERFAMILY MULTIDRUG TRANSPORTER MFSC"/>
    <property type="match status" value="1"/>
</dbReference>
<keyword evidence="3" id="KW-1003">Cell membrane</keyword>
<evidence type="ECO:0000256" key="7">
    <source>
        <dbReference type="ARBA" id="ARBA00023251"/>
    </source>
</evidence>
<keyword evidence="6 8" id="KW-0472">Membrane</keyword>
<dbReference type="CDD" id="cd17321">
    <property type="entry name" value="MFS_MMR_MDR_like"/>
    <property type="match status" value="1"/>
</dbReference>
<keyword evidence="2" id="KW-0813">Transport</keyword>
<dbReference type="EMBL" id="VDGT01000042">
    <property type="protein sequence ID" value="TNM23256.1"/>
    <property type="molecule type" value="Genomic_DNA"/>
</dbReference>
<dbReference type="InterPro" id="IPR020846">
    <property type="entry name" value="MFS_dom"/>
</dbReference>
<keyword evidence="5 8" id="KW-1133">Transmembrane helix</keyword>
<dbReference type="SUPFAM" id="SSF103473">
    <property type="entry name" value="MFS general substrate transporter"/>
    <property type="match status" value="1"/>
</dbReference>
<dbReference type="InterPro" id="IPR011701">
    <property type="entry name" value="MFS"/>
</dbReference>
<feature type="transmembrane region" description="Helical" evidence="8">
    <location>
        <begin position="50"/>
        <end position="70"/>
    </location>
</feature>
<dbReference type="GO" id="GO:0022857">
    <property type="term" value="F:transmembrane transporter activity"/>
    <property type="evidence" value="ECO:0007669"/>
    <property type="project" value="InterPro"/>
</dbReference>
<evidence type="ECO:0000256" key="1">
    <source>
        <dbReference type="ARBA" id="ARBA00004651"/>
    </source>
</evidence>
<evidence type="ECO:0000256" key="2">
    <source>
        <dbReference type="ARBA" id="ARBA00022448"/>
    </source>
</evidence>
<proteinExistence type="predicted"/>
<dbReference type="PANTHER" id="PTHR42718:SF42">
    <property type="entry name" value="EXPORT PROTEIN"/>
    <property type="match status" value="1"/>
</dbReference>
<feature type="transmembrane region" description="Helical" evidence="8">
    <location>
        <begin position="77"/>
        <end position="95"/>
    </location>
</feature>
<feature type="transmembrane region" description="Helical" evidence="8">
    <location>
        <begin position="107"/>
        <end position="129"/>
    </location>
</feature>
<evidence type="ECO:0000259" key="9">
    <source>
        <dbReference type="PROSITE" id="PS50850"/>
    </source>
</evidence>
<dbReference type="InterPro" id="IPR004638">
    <property type="entry name" value="EmrB-like"/>
</dbReference>
<dbReference type="NCBIfam" id="TIGR00711">
    <property type="entry name" value="efflux_EmrB"/>
    <property type="match status" value="1"/>
</dbReference>
<evidence type="ECO:0000256" key="8">
    <source>
        <dbReference type="SAM" id="Phobius"/>
    </source>
</evidence>
<reference evidence="10 11" key="1">
    <citation type="submission" date="2019-06" db="EMBL/GenBank/DDBJ databases">
        <title>Draft genome of Streptomyces sedi sp. JCM16909.</title>
        <authorList>
            <person name="Klykleung N."/>
            <person name="Tanasupawat S."/>
            <person name="Kudo T."/>
            <person name="Yuki M."/>
            <person name="Ohkuma M."/>
        </authorList>
    </citation>
    <scope>NUCLEOTIDE SEQUENCE [LARGE SCALE GENOMIC DNA]</scope>
    <source>
        <strain evidence="10 11">JCM 16909</strain>
    </source>
</reference>
<comment type="caution">
    <text evidence="10">The sequence shown here is derived from an EMBL/GenBank/DDBJ whole genome shotgun (WGS) entry which is preliminary data.</text>
</comment>
<feature type="transmembrane region" description="Helical" evidence="8">
    <location>
        <begin position="197"/>
        <end position="217"/>
    </location>
</feature>
<feature type="domain" description="Major facilitator superfamily (MFS) profile" evidence="9">
    <location>
        <begin position="12"/>
        <end position="492"/>
    </location>
</feature>
<evidence type="ECO:0000256" key="5">
    <source>
        <dbReference type="ARBA" id="ARBA00022989"/>
    </source>
</evidence>
<keyword evidence="4 8" id="KW-0812">Transmembrane</keyword>
<dbReference type="GO" id="GO:0046677">
    <property type="term" value="P:response to antibiotic"/>
    <property type="evidence" value="ECO:0007669"/>
    <property type="project" value="UniProtKB-KW"/>
</dbReference>
<dbReference type="GO" id="GO:0005886">
    <property type="term" value="C:plasma membrane"/>
    <property type="evidence" value="ECO:0007669"/>
    <property type="project" value="UniProtKB-SubCell"/>
</dbReference>
<feature type="transmembrane region" description="Helical" evidence="8">
    <location>
        <begin position="401"/>
        <end position="419"/>
    </location>
</feature>
<keyword evidence="11" id="KW-1185">Reference proteome</keyword>
<feature type="transmembrane region" description="Helical" evidence="8">
    <location>
        <begin position="136"/>
        <end position="157"/>
    </location>
</feature>
<comment type="subcellular location">
    <subcellularLocation>
        <location evidence="1">Cell membrane</location>
        <topology evidence="1">Multi-pass membrane protein</topology>
    </subcellularLocation>
</comment>
<name>A0A5C4UIF8_9ACTN</name>
<feature type="transmembrane region" description="Helical" evidence="8">
    <location>
        <begin position="12"/>
        <end position="38"/>
    </location>
</feature>
<evidence type="ECO:0000256" key="3">
    <source>
        <dbReference type="ARBA" id="ARBA00022475"/>
    </source>
</evidence>
<feature type="transmembrane region" description="Helical" evidence="8">
    <location>
        <begin position="331"/>
        <end position="348"/>
    </location>
</feature>
<dbReference type="OrthoDB" id="9781469at2"/>
<dbReference type="PROSITE" id="PS50850">
    <property type="entry name" value="MFS"/>
    <property type="match status" value="1"/>
</dbReference>
<keyword evidence="7" id="KW-0046">Antibiotic resistance</keyword>
<feature type="transmembrane region" description="Helical" evidence="8">
    <location>
        <begin position="265"/>
        <end position="286"/>
    </location>
</feature>
<dbReference type="Pfam" id="PF07690">
    <property type="entry name" value="MFS_1"/>
    <property type="match status" value="1"/>
</dbReference>
<accession>A0A5C4UIF8</accession>
<dbReference type="AlphaFoldDB" id="A0A5C4UIF8"/>
<feature type="transmembrane region" description="Helical" evidence="8">
    <location>
        <begin position="461"/>
        <end position="488"/>
    </location>
</feature>
<dbReference type="Proteomes" id="UP000311713">
    <property type="component" value="Unassembled WGS sequence"/>
</dbReference>
<dbReference type="InterPro" id="IPR036259">
    <property type="entry name" value="MFS_trans_sf"/>
</dbReference>
<organism evidence="10 11">
    <name type="scientific">Streptomyces sedi</name>
    <dbReference type="NCBI Taxonomy" id="555059"/>
    <lineage>
        <taxon>Bacteria</taxon>
        <taxon>Bacillati</taxon>
        <taxon>Actinomycetota</taxon>
        <taxon>Actinomycetes</taxon>
        <taxon>Kitasatosporales</taxon>
        <taxon>Streptomycetaceae</taxon>
        <taxon>Streptomyces</taxon>
    </lineage>
</organism>
<dbReference type="Gene3D" id="1.20.1720.10">
    <property type="entry name" value="Multidrug resistance protein D"/>
    <property type="match status" value="1"/>
</dbReference>
<feature type="transmembrane region" description="Helical" evidence="8">
    <location>
        <begin position="223"/>
        <end position="245"/>
    </location>
</feature>
<evidence type="ECO:0000313" key="10">
    <source>
        <dbReference type="EMBL" id="TNM23256.1"/>
    </source>
</evidence>
<evidence type="ECO:0000256" key="6">
    <source>
        <dbReference type="ARBA" id="ARBA00023136"/>
    </source>
</evidence>
<feature type="transmembrane region" description="Helical" evidence="8">
    <location>
        <begin position="298"/>
        <end position="319"/>
    </location>
</feature>
<feature type="transmembrane region" description="Helical" evidence="8">
    <location>
        <begin position="354"/>
        <end position="380"/>
    </location>
</feature>
<dbReference type="RefSeq" id="WP_139650282.1">
    <property type="nucleotide sequence ID" value="NZ_BAAAZS010000170.1"/>
</dbReference>
<evidence type="ECO:0000256" key="4">
    <source>
        <dbReference type="ARBA" id="ARBA00022692"/>
    </source>
</evidence>